<feature type="domain" description="PTS EIIA type-1" evidence="7">
    <location>
        <begin position="41"/>
        <end position="145"/>
    </location>
</feature>
<dbReference type="InterPro" id="IPR011055">
    <property type="entry name" value="Dup_hybrid_motif"/>
</dbReference>
<dbReference type="GO" id="GO:0005737">
    <property type="term" value="C:cytoplasm"/>
    <property type="evidence" value="ECO:0007669"/>
    <property type="project" value="UniProtKB-SubCell"/>
</dbReference>
<organism evidence="8">
    <name type="scientific">bioreactor metagenome</name>
    <dbReference type="NCBI Taxonomy" id="1076179"/>
    <lineage>
        <taxon>unclassified sequences</taxon>
        <taxon>metagenomes</taxon>
        <taxon>ecological metagenomes</taxon>
    </lineage>
</organism>
<name>A0A645HIQ4_9ZZZZ</name>
<keyword evidence="5" id="KW-0598">Phosphotransferase system</keyword>
<keyword evidence="2" id="KW-0813">Transport</keyword>
<evidence type="ECO:0000259" key="7">
    <source>
        <dbReference type="PROSITE" id="PS51093"/>
    </source>
</evidence>
<keyword evidence="3" id="KW-0762">Sugar transport</keyword>
<evidence type="ECO:0000256" key="1">
    <source>
        <dbReference type="ARBA" id="ARBA00004496"/>
    </source>
</evidence>
<dbReference type="PROSITE" id="PS00371">
    <property type="entry name" value="PTS_EIIA_TYPE_1_HIS"/>
    <property type="match status" value="1"/>
</dbReference>
<evidence type="ECO:0000256" key="4">
    <source>
        <dbReference type="ARBA" id="ARBA00022679"/>
    </source>
</evidence>
<comment type="subcellular location">
    <subcellularLocation>
        <location evidence="1">Cytoplasm</location>
    </subcellularLocation>
</comment>
<dbReference type="Pfam" id="PF00358">
    <property type="entry name" value="PTS_EIIA_1"/>
    <property type="match status" value="1"/>
</dbReference>
<dbReference type="SUPFAM" id="SSF51261">
    <property type="entry name" value="Duplicated hybrid motif"/>
    <property type="match status" value="1"/>
</dbReference>
<keyword evidence="4" id="KW-0808">Transferase</keyword>
<evidence type="ECO:0000256" key="3">
    <source>
        <dbReference type="ARBA" id="ARBA00022597"/>
    </source>
</evidence>
<evidence type="ECO:0000256" key="6">
    <source>
        <dbReference type="ARBA" id="ARBA00022777"/>
    </source>
</evidence>
<dbReference type="InterPro" id="IPR001127">
    <property type="entry name" value="PTS_EIIA_1_perm"/>
</dbReference>
<dbReference type="Gene3D" id="2.70.70.10">
    <property type="entry name" value="Glucose Permease (Domain IIA)"/>
    <property type="match status" value="1"/>
</dbReference>
<keyword evidence="6" id="KW-0418">Kinase</keyword>
<dbReference type="GO" id="GO:0009401">
    <property type="term" value="P:phosphoenolpyruvate-dependent sugar phosphotransferase system"/>
    <property type="evidence" value="ECO:0007669"/>
    <property type="project" value="UniProtKB-KW"/>
</dbReference>
<protein>
    <submittedName>
        <fullName evidence="8">PTS system glucose-specific EIIA component</fullName>
    </submittedName>
</protein>
<dbReference type="AlphaFoldDB" id="A0A645HIQ4"/>
<evidence type="ECO:0000256" key="5">
    <source>
        <dbReference type="ARBA" id="ARBA00022683"/>
    </source>
</evidence>
<gene>
    <name evidence="8" type="primary">crr_12</name>
    <name evidence="8" type="ORF">SDC9_186362</name>
</gene>
<dbReference type="InterPro" id="IPR050890">
    <property type="entry name" value="PTS_EIIA_component"/>
</dbReference>
<dbReference type="NCBIfam" id="TIGR00830">
    <property type="entry name" value="PTBA"/>
    <property type="match status" value="1"/>
</dbReference>
<dbReference type="PROSITE" id="PS51093">
    <property type="entry name" value="PTS_EIIA_TYPE_1"/>
    <property type="match status" value="1"/>
</dbReference>
<dbReference type="GO" id="GO:0016301">
    <property type="term" value="F:kinase activity"/>
    <property type="evidence" value="ECO:0007669"/>
    <property type="project" value="UniProtKB-KW"/>
</dbReference>
<accession>A0A645HIQ4</accession>
<dbReference type="PANTHER" id="PTHR45008:SF1">
    <property type="entry name" value="PTS SYSTEM GLUCOSE-SPECIFIC EIIA COMPONENT"/>
    <property type="match status" value="1"/>
</dbReference>
<evidence type="ECO:0000313" key="8">
    <source>
        <dbReference type="EMBL" id="MPN38837.1"/>
    </source>
</evidence>
<comment type="caution">
    <text evidence="8">The sequence shown here is derived from an EMBL/GenBank/DDBJ whole genome shotgun (WGS) entry which is preliminary data.</text>
</comment>
<evidence type="ECO:0000256" key="2">
    <source>
        <dbReference type="ARBA" id="ARBA00022448"/>
    </source>
</evidence>
<proteinExistence type="predicted"/>
<dbReference type="EMBL" id="VSSQ01094306">
    <property type="protein sequence ID" value="MPN38837.1"/>
    <property type="molecule type" value="Genomic_DNA"/>
</dbReference>
<dbReference type="FunFam" id="2.70.70.10:FF:000001">
    <property type="entry name" value="PTS system glucose-specific IIA component"/>
    <property type="match status" value="1"/>
</dbReference>
<dbReference type="PANTHER" id="PTHR45008">
    <property type="entry name" value="PTS SYSTEM GLUCOSE-SPECIFIC EIIA COMPONENT"/>
    <property type="match status" value="1"/>
</dbReference>
<sequence length="171" mass="17479">MGLLDKLKNKLGSTPAAITAIPGRLYAPLAGTLVPIEEIPDEVISQGILGQGCGIQPDNGKVVSPVDGVVSGIAQTLHAVGVTTAEGAELLIHVGVDTVEMNGEGFEVAVKAGQHVVCGQLLLTFDLAAIEQAGHPTVTTFVVTNADEFAEVTVTTGLHVNAGQEIGSFCK</sequence>
<reference evidence="8" key="1">
    <citation type="submission" date="2019-08" db="EMBL/GenBank/DDBJ databases">
        <authorList>
            <person name="Kucharzyk K."/>
            <person name="Murdoch R.W."/>
            <person name="Higgins S."/>
            <person name="Loffler F."/>
        </authorList>
    </citation>
    <scope>NUCLEOTIDE SEQUENCE</scope>
</reference>